<feature type="region of interest" description="Disordered" evidence="1">
    <location>
        <begin position="44"/>
        <end position="65"/>
    </location>
</feature>
<gene>
    <name evidence="2" type="ORF">ILYODFUR_018133</name>
</gene>
<evidence type="ECO:0000256" key="1">
    <source>
        <dbReference type="SAM" id="MobiDB-lite"/>
    </source>
</evidence>
<feature type="compositionally biased region" description="Basic and acidic residues" evidence="1">
    <location>
        <begin position="45"/>
        <end position="57"/>
    </location>
</feature>
<sequence>NVFYRSFCGLNVSCRVQMNVEIQASKNLGPVSLYAPERVGVQLDHPPKPARMRDVDWPRLYSPHS</sequence>
<protein>
    <submittedName>
        <fullName evidence="2">Uncharacterized protein</fullName>
    </submittedName>
</protein>
<name>A0ABV0U6D9_9TELE</name>
<organism evidence="2 3">
    <name type="scientific">Ilyodon furcidens</name>
    <name type="common">goldbreast splitfin</name>
    <dbReference type="NCBI Taxonomy" id="33524"/>
    <lineage>
        <taxon>Eukaryota</taxon>
        <taxon>Metazoa</taxon>
        <taxon>Chordata</taxon>
        <taxon>Craniata</taxon>
        <taxon>Vertebrata</taxon>
        <taxon>Euteleostomi</taxon>
        <taxon>Actinopterygii</taxon>
        <taxon>Neopterygii</taxon>
        <taxon>Teleostei</taxon>
        <taxon>Neoteleostei</taxon>
        <taxon>Acanthomorphata</taxon>
        <taxon>Ovalentaria</taxon>
        <taxon>Atherinomorphae</taxon>
        <taxon>Cyprinodontiformes</taxon>
        <taxon>Goodeidae</taxon>
        <taxon>Ilyodon</taxon>
    </lineage>
</organism>
<reference evidence="2 3" key="1">
    <citation type="submission" date="2021-06" db="EMBL/GenBank/DDBJ databases">
        <authorList>
            <person name="Palmer J.M."/>
        </authorList>
    </citation>
    <scope>NUCLEOTIDE SEQUENCE [LARGE SCALE GENOMIC DNA]</scope>
    <source>
        <strain evidence="3">if_2019</strain>
        <tissue evidence="2">Muscle</tissue>
    </source>
</reference>
<feature type="non-terminal residue" evidence="2">
    <location>
        <position position="1"/>
    </location>
</feature>
<dbReference type="Proteomes" id="UP001482620">
    <property type="component" value="Unassembled WGS sequence"/>
</dbReference>
<accession>A0ABV0U6D9</accession>
<keyword evidence="3" id="KW-1185">Reference proteome</keyword>
<comment type="caution">
    <text evidence="2">The sequence shown here is derived from an EMBL/GenBank/DDBJ whole genome shotgun (WGS) entry which is preliminary data.</text>
</comment>
<evidence type="ECO:0000313" key="2">
    <source>
        <dbReference type="EMBL" id="MEQ2240730.1"/>
    </source>
</evidence>
<dbReference type="EMBL" id="JAHRIQ010059672">
    <property type="protein sequence ID" value="MEQ2240730.1"/>
    <property type="molecule type" value="Genomic_DNA"/>
</dbReference>
<evidence type="ECO:0000313" key="3">
    <source>
        <dbReference type="Proteomes" id="UP001482620"/>
    </source>
</evidence>
<proteinExistence type="predicted"/>